<keyword evidence="5" id="KW-0749">Sporulation</keyword>
<dbReference type="NCBIfam" id="TIGR02886">
    <property type="entry name" value="spore_II_AA"/>
    <property type="match status" value="1"/>
</dbReference>
<evidence type="ECO:0000256" key="4">
    <source>
        <dbReference type="ARBA" id="ARBA00022553"/>
    </source>
</evidence>
<comment type="function">
    <text evidence="1">In the phosphorylated form it could act as an anti-anti-sigma factor that counteracts SpoIIAB and thus releases sigma f from inhibition.</text>
</comment>
<feature type="domain" description="STAS" evidence="7">
    <location>
        <begin position="1"/>
        <end position="109"/>
    </location>
</feature>
<dbReference type="InterPro" id="IPR014237">
    <property type="entry name" value="Anti-sigma_F_ant"/>
</dbReference>
<evidence type="ECO:0000256" key="6">
    <source>
        <dbReference type="RuleBase" id="RU003749"/>
    </source>
</evidence>
<keyword evidence="9" id="KW-1185">Reference proteome</keyword>
<comment type="caution">
    <text evidence="8">The sequence shown here is derived from an EMBL/GenBank/DDBJ whole genome shotgun (WGS) entry which is preliminary data.</text>
</comment>
<evidence type="ECO:0000313" key="8">
    <source>
        <dbReference type="EMBL" id="NBH61004.1"/>
    </source>
</evidence>
<evidence type="ECO:0000256" key="1">
    <source>
        <dbReference type="ARBA" id="ARBA00001976"/>
    </source>
</evidence>
<dbReference type="InterPro" id="IPR002645">
    <property type="entry name" value="STAS_dom"/>
</dbReference>
<comment type="similarity">
    <text evidence="2 6">Belongs to the anti-sigma-factor antagonist family.</text>
</comment>
<keyword evidence="4" id="KW-0597">Phosphoprotein</keyword>
<dbReference type="InterPro" id="IPR003658">
    <property type="entry name" value="Anti-sigma_ant"/>
</dbReference>
<evidence type="ECO:0000256" key="3">
    <source>
        <dbReference type="ARBA" id="ARBA00020784"/>
    </source>
</evidence>
<dbReference type="GO" id="GO:0043856">
    <property type="term" value="F:anti-sigma factor antagonist activity"/>
    <property type="evidence" value="ECO:0007669"/>
    <property type="project" value="InterPro"/>
</dbReference>
<dbReference type="AlphaFoldDB" id="A0A845QHU0"/>
<dbReference type="Gene3D" id="3.30.750.24">
    <property type="entry name" value="STAS domain"/>
    <property type="match status" value="1"/>
</dbReference>
<dbReference type="NCBIfam" id="TIGR00377">
    <property type="entry name" value="ant_ant_sig"/>
    <property type="match status" value="1"/>
</dbReference>
<evidence type="ECO:0000313" key="9">
    <source>
        <dbReference type="Proteomes" id="UP000446866"/>
    </source>
</evidence>
<dbReference type="Proteomes" id="UP000446866">
    <property type="component" value="Unassembled WGS sequence"/>
</dbReference>
<dbReference type="RefSeq" id="WP_160201276.1">
    <property type="nucleotide sequence ID" value="NZ_QXWK01000008.1"/>
</dbReference>
<name>A0A845QHU0_9FIRM</name>
<dbReference type="GO" id="GO:0045152">
    <property type="term" value="F:antisigma factor binding"/>
    <property type="evidence" value="ECO:0007669"/>
    <property type="project" value="InterPro"/>
</dbReference>
<reference evidence="8 9" key="1">
    <citation type="submission" date="2018-08" db="EMBL/GenBank/DDBJ databases">
        <title>Murine metabolic-syndrome-specific gut microbial biobank.</title>
        <authorList>
            <person name="Liu C."/>
        </authorList>
    </citation>
    <scope>NUCLEOTIDE SEQUENCE [LARGE SCALE GENOMIC DNA]</scope>
    <source>
        <strain evidence="8 9">28</strain>
    </source>
</reference>
<dbReference type="PANTHER" id="PTHR33495">
    <property type="entry name" value="ANTI-SIGMA FACTOR ANTAGONIST TM_1081-RELATED-RELATED"/>
    <property type="match status" value="1"/>
</dbReference>
<gene>
    <name evidence="8" type="primary">spoIIAA</name>
    <name evidence="8" type="ORF">D0435_04975</name>
</gene>
<organism evidence="8 9">
    <name type="scientific">Anaerotruncus colihominis</name>
    <dbReference type="NCBI Taxonomy" id="169435"/>
    <lineage>
        <taxon>Bacteria</taxon>
        <taxon>Bacillati</taxon>
        <taxon>Bacillota</taxon>
        <taxon>Clostridia</taxon>
        <taxon>Eubacteriales</taxon>
        <taxon>Oscillospiraceae</taxon>
        <taxon>Anaerotruncus</taxon>
    </lineage>
</organism>
<dbReference type="CDD" id="cd07043">
    <property type="entry name" value="STAS_anti-anti-sigma_factors"/>
    <property type="match status" value="1"/>
</dbReference>
<evidence type="ECO:0000256" key="2">
    <source>
        <dbReference type="ARBA" id="ARBA00009013"/>
    </source>
</evidence>
<proteinExistence type="inferred from homology"/>
<dbReference type="PROSITE" id="PS50801">
    <property type="entry name" value="STAS"/>
    <property type="match status" value="1"/>
</dbReference>
<evidence type="ECO:0000259" key="7">
    <source>
        <dbReference type="PROSITE" id="PS50801"/>
    </source>
</evidence>
<protein>
    <recommendedName>
        <fullName evidence="3 6">Anti-sigma F factor antagonist</fullName>
    </recommendedName>
    <alternativeName>
        <fullName evidence="6">Stage II sporulation protein</fullName>
    </alternativeName>
</protein>
<dbReference type="SUPFAM" id="SSF52091">
    <property type="entry name" value="SpoIIaa-like"/>
    <property type="match status" value="1"/>
</dbReference>
<dbReference type="GO" id="GO:0030435">
    <property type="term" value="P:sporulation resulting in formation of a cellular spore"/>
    <property type="evidence" value="ECO:0007669"/>
    <property type="project" value="UniProtKB-KW"/>
</dbReference>
<dbReference type="PANTHER" id="PTHR33495:SF2">
    <property type="entry name" value="ANTI-SIGMA FACTOR ANTAGONIST TM_1081-RELATED"/>
    <property type="match status" value="1"/>
</dbReference>
<dbReference type="Pfam" id="PF01740">
    <property type="entry name" value="STAS"/>
    <property type="match status" value="1"/>
</dbReference>
<accession>A0A845QHU0</accession>
<sequence>MDTMFHLKDSMLVAELCGEIDHHVCDKIREDIDKELELYEVKHLVFDFKGVTFMDSSGIGVVLGRYKKLKKNGGTVTIRSANKLVKQILDMSGIFTLMEYKEEEEEDGE</sequence>
<dbReference type="InterPro" id="IPR036513">
    <property type="entry name" value="STAS_dom_sf"/>
</dbReference>
<evidence type="ECO:0000256" key="5">
    <source>
        <dbReference type="ARBA" id="ARBA00022969"/>
    </source>
</evidence>
<dbReference type="EMBL" id="QXWK01000008">
    <property type="protein sequence ID" value="NBH61004.1"/>
    <property type="molecule type" value="Genomic_DNA"/>
</dbReference>